<dbReference type="RefSeq" id="XP_040686649.1">
    <property type="nucleotide sequence ID" value="XM_040833362.1"/>
</dbReference>
<accession>A0A1L9RDI0</accession>
<dbReference type="OrthoDB" id="4966at2759"/>
<evidence type="ECO:0000313" key="2">
    <source>
        <dbReference type="EMBL" id="OJJ32972.1"/>
    </source>
</evidence>
<protein>
    <submittedName>
        <fullName evidence="2">Uncharacterized protein</fullName>
    </submittedName>
</protein>
<gene>
    <name evidence="2" type="ORF">ASPWEDRAFT_30094</name>
</gene>
<feature type="region of interest" description="Disordered" evidence="1">
    <location>
        <begin position="223"/>
        <end position="250"/>
    </location>
</feature>
<dbReference type="EMBL" id="KV878214">
    <property type="protein sequence ID" value="OJJ32972.1"/>
    <property type="molecule type" value="Genomic_DNA"/>
</dbReference>
<keyword evidence="3" id="KW-1185">Reference proteome</keyword>
<reference evidence="3" key="1">
    <citation type="journal article" date="2017" name="Genome Biol.">
        <title>Comparative genomics reveals high biological diversity and specific adaptations in the industrially and medically important fungal genus Aspergillus.</title>
        <authorList>
            <person name="de Vries R.P."/>
            <person name="Riley R."/>
            <person name="Wiebenga A."/>
            <person name="Aguilar-Osorio G."/>
            <person name="Amillis S."/>
            <person name="Uchima C.A."/>
            <person name="Anderluh G."/>
            <person name="Asadollahi M."/>
            <person name="Askin M."/>
            <person name="Barry K."/>
            <person name="Battaglia E."/>
            <person name="Bayram O."/>
            <person name="Benocci T."/>
            <person name="Braus-Stromeyer S.A."/>
            <person name="Caldana C."/>
            <person name="Canovas D."/>
            <person name="Cerqueira G.C."/>
            <person name="Chen F."/>
            <person name="Chen W."/>
            <person name="Choi C."/>
            <person name="Clum A."/>
            <person name="Dos Santos R.A."/>
            <person name="Damasio A.R."/>
            <person name="Diallinas G."/>
            <person name="Emri T."/>
            <person name="Fekete E."/>
            <person name="Flipphi M."/>
            <person name="Freyberg S."/>
            <person name="Gallo A."/>
            <person name="Gournas C."/>
            <person name="Habgood R."/>
            <person name="Hainaut M."/>
            <person name="Harispe M.L."/>
            <person name="Henrissat B."/>
            <person name="Hilden K.S."/>
            <person name="Hope R."/>
            <person name="Hossain A."/>
            <person name="Karabika E."/>
            <person name="Karaffa L."/>
            <person name="Karanyi Z."/>
            <person name="Krasevec N."/>
            <person name="Kuo A."/>
            <person name="Kusch H."/>
            <person name="LaButti K."/>
            <person name="Lagendijk E.L."/>
            <person name="Lapidus A."/>
            <person name="Levasseur A."/>
            <person name="Lindquist E."/>
            <person name="Lipzen A."/>
            <person name="Logrieco A.F."/>
            <person name="MacCabe A."/>
            <person name="Maekelae M.R."/>
            <person name="Malavazi I."/>
            <person name="Melin P."/>
            <person name="Meyer V."/>
            <person name="Mielnichuk N."/>
            <person name="Miskei M."/>
            <person name="Molnar A.P."/>
            <person name="Mule G."/>
            <person name="Ngan C.Y."/>
            <person name="Orejas M."/>
            <person name="Orosz E."/>
            <person name="Ouedraogo J.P."/>
            <person name="Overkamp K.M."/>
            <person name="Park H.-S."/>
            <person name="Perrone G."/>
            <person name="Piumi F."/>
            <person name="Punt P.J."/>
            <person name="Ram A.F."/>
            <person name="Ramon A."/>
            <person name="Rauscher S."/>
            <person name="Record E."/>
            <person name="Riano-Pachon D.M."/>
            <person name="Robert V."/>
            <person name="Roehrig J."/>
            <person name="Ruller R."/>
            <person name="Salamov A."/>
            <person name="Salih N.S."/>
            <person name="Samson R.A."/>
            <person name="Sandor E."/>
            <person name="Sanguinetti M."/>
            <person name="Schuetze T."/>
            <person name="Sepcic K."/>
            <person name="Shelest E."/>
            <person name="Sherlock G."/>
            <person name="Sophianopoulou V."/>
            <person name="Squina F.M."/>
            <person name="Sun H."/>
            <person name="Susca A."/>
            <person name="Todd R.B."/>
            <person name="Tsang A."/>
            <person name="Unkles S.E."/>
            <person name="van de Wiele N."/>
            <person name="van Rossen-Uffink D."/>
            <person name="Oliveira J.V."/>
            <person name="Vesth T.C."/>
            <person name="Visser J."/>
            <person name="Yu J.-H."/>
            <person name="Zhou M."/>
            <person name="Andersen M.R."/>
            <person name="Archer D.B."/>
            <person name="Baker S.E."/>
            <person name="Benoit I."/>
            <person name="Brakhage A.A."/>
            <person name="Braus G.H."/>
            <person name="Fischer R."/>
            <person name="Frisvad J.C."/>
            <person name="Goldman G.H."/>
            <person name="Houbraken J."/>
            <person name="Oakley B."/>
            <person name="Pocsi I."/>
            <person name="Scazzocchio C."/>
            <person name="Seiboth B."/>
            <person name="vanKuyk P.A."/>
            <person name="Wortman J."/>
            <person name="Dyer P.S."/>
            <person name="Grigoriev I.V."/>
        </authorList>
    </citation>
    <scope>NUCLEOTIDE SEQUENCE [LARGE SCALE GENOMIC DNA]</scope>
    <source>
        <strain evidence="3">DTO 134E9</strain>
    </source>
</reference>
<feature type="compositionally biased region" description="Low complexity" evidence="1">
    <location>
        <begin position="228"/>
        <end position="239"/>
    </location>
</feature>
<dbReference type="Proteomes" id="UP000184383">
    <property type="component" value="Unassembled WGS sequence"/>
</dbReference>
<proteinExistence type="predicted"/>
<evidence type="ECO:0000313" key="3">
    <source>
        <dbReference type="Proteomes" id="UP000184383"/>
    </source>
</evidence>
<dbReference type="STRING" id="1073089.A0A1L9RDI0"/>
<name>A0A1L9RDI0_ASPWE</name>
<dbReference type="AlphaFoldDB" id="A0A1L9RDI0"/>
<feature type="region of interest" description="Disordered" evidence="1">
    <location>
        <begin position="328"/>
        <end position="380"/>
    </location>
</feature>
<organism evidence="2 3">
    <name type="scientific">Aspergillus wentii DTO 134E9</name>
    <dbReference type="NCBI Taxonomy" id="1073089"/>
    <lineage>
        <taxon>Eukaryota</taxon>
        <taxon>Fungi</taxon>
        <taxon>Dikarya</taxon>
        <taxon>Ascomycota</taxon>
        <taxon>Pezizomycotina</taxon>
        <taxon>Eurotiomycetes</taxon>
        <taxon>Eurotiomycetidae</taxon>
        <taxon>Eurotiales</taxon>
        <taxon>Aspergillaceae</taxon>
        <taxon>Aspergillus</taxon>
        <taxon>Aspergillus subgen. Cremei</taxon>
    </lineage>
</organism>
<dbReference type="VEuPathDB" id="FungiDB:ASPWEDRAFT_30094"/>
<feature type="compositionally biased region" description="Polar residues" evidence="1">
    <location>
        <begin position="92"/>
        <end position="101"/>
    </location>
</feature>
<feature type="region of interest" description="Disordered" evidence="1">
    <location>
        <begin position="85"/>
        <end position="105"/>
    </location>
</feature>
<evidence type="ECO:0000256" key="1">
    <source>
        <dbReference type="SAM" id="MobiDB-lite"/>
    </source>
</evidence>
<sequence length="751" mass="84141">MSGSSQTELEAAEILLSLSRAPLDFSNGSNTSSTFNRSEIDTLHRTNNRGYDALAAASTTATRLHEAQPIGGRSEQDPIGIQGHAVAHAQVSPRNAEQRPSATEPENALQAFLFRQQVLAGIAPDQMITMRGNRNTQSQARGRGAENQRATPVVIQITNEGVTVPNIPPARFNGVLRPFPNLPVQPSHNFDPPARPPVMTTSNRMNEGGRATRQTSTNNRVVVPYDAPTRPTTTTTSRVSETRRPTQQGHGQYVFQIEPVSNRNASQSATTMRTGTINFGLNPEMRRIPQAAHASNTGQNRYSLYRNDMSLRYPASSAVTNGRASIQQEIEQNRSRPSVPISRQRPLSGGRTDASQAQKEVPKKTTGLQQPNGGHGENNARYSSHQVVTGTSRISSDHASKDATTVVAGAQNLQSGTEPGNVEGPTENQFDLMNAFLYHPELLLKLTEYLPVRGIINLFSISKGFHHFLKARLSDFINRQALTRAPGSARLFPFRCYRKLCIEIPRTESSAEDGNHLAPSLKWLSMICCREKVVHDVMRNLREIDPALPNRCQTIIKKLWFLMDMPDNERRIFTIRNKNLWPDNDIFFANLFLIRLDMRFANRAIGRGQSGMRRLLMAQPSLQLLWAAIQNTALKTYFETLKAFVHWRYTPLPQENGMWILGVPPDKIGLLQYEGYGKTNSRVIFQRPDELILKEAVRRELDVQQMYANVFSTNNTDIYTGDVSQEASWEDEAKNHARELNLNWLDVMKLD</sequence>
<dbReference type="GeneID" id="63749210"/>